<name>A0AAV6HUJ7_9ERIC</name>
<evidence type="ECO:0000313" key="2">
    <source>
        <dbReference type="Proteomes" id="UP000823749"/>
    </source>
</evidence>
<protein>
    <submittedName>
        <fullName evidence="1">Uncharacterized protein</fullName>
    </submittedName>
</protein>
<dbReference type="EMBL" id="JACTNZ010000013">
    <property type="protein sequence ID" value="KAG5517435.1"/>
    <property type="molecule type" value="Genomic_DNA"/>
</dbReference>
<gene>
    <name evidence="1" type="ORF">RHGRI_037994</name>
</gene>
<proteinExistence type="predicted"/>
<dbReference type="AlphaFoldDB" id="A0AAV6HUJ7"/>
<organism evidence="1 2">
    <name type="scientific">Rhododendron griersonianum</name>
    <dbReference type="NCBI Taxonomy" id="479676"/>
    <lineage>
        <taxon>Eukaryota</taxon>
        <taxon>Viridiplantae</taxon>
        <taxon>Streptophyta</taxon>
        <taxon>Embryophyta</taxon>
        <taxon>Tracheophyta</taxon>
        <taxon>Spermatophyta</taxon>
        <taxon>Magnoliopsida</taxon>
        <taxon>eudicotyledons</taxon>
        <taxon>Gunneridae</taxon>
        <taxon>Pentapetalae</taxon>
        <taxon>asterids</taxon>
        <taxon>Ericales</taxon>
        <taxon>Ericaceae</taxon>
        <taxon>Ericoideae</taxon>
        <taxon>Rhodoreae</taxon>
        <taxon>Rhododendron</taxon>
    </lineage>
</organism>
<dbReference type="Proteomes" id="UP000823749">
    <property type="component" value="Chromosome 13"/>
</dbReference>
<comment type="caution">
    <text evidence="1">The sequence shown here is derived from an EMBL/GenBank/DDBJ whole genome shotgun (WGS) entry which is preliminary data.</text>
</comment>
<sequence length="74" mass="8940">MLPIWFLTSPERFDEESFSLREEKTFEFVRPGCFDFLRELSADRSNESNDFMASLRGREMECSLLQNKEAHLWW</sequence>
<reference evidence="1 2" key="1">
    <citation type="submission" date="2020-08" db="EMBL/GenBank/DDBJ databases">
        <title>Plant Genome Project.</title>
        <authorList>
            <person name="Zhang R.-G."/>
        </authorList>
    </citation>
    <scope>NUCLEOTIDE SEQUENCE [LARGE SCALE GENOMIC DNA]</scope>
    <source>
        <strain evidence="1">WSP0</strain>
        <tissue evidence="1">Leaf</tissue>
    </source>
</reference>
<accession>A0AAV6HUJ7</accession>
<evidence type="ECO:0000313" key="1">
    <source>
        <dbReference type="EMBL" id="KAG5517435.1"/>
    </source>
</evidence>
<keyword evidence="2" id="KW-1185">Reference proteome</keyword>